<dbReference type="AlphaFoldDB" id="A0A069CUQ3"/>
<keyword evidence="2" id="KW-1185">Reference proteome</keyword>
<sequence length="109" mass="12685">MTKQTKMDSKFTVFEITEGWYLKEQDAFVIESGIGNNANSPYIREPGNQQWYFRNGKPTINEVKLTTSLWEAEKFSKEEIKLYEEGLKSNFREGNFKDVSATINVQFAQ</sequence>
<dbReference type="Proteomes" id="UP000030643">
    <property type="component" value="Unassembled WGS sequence"/>
</dbReference>
<dbReference type="EMBL" id="DF820494">
    <property type="protein sequence ID" value="GAK31535.1"/>
    <property type="molecule type" value="Genomic_DNA"/>
</dbReference>
<dbReference type="RefSeq" id="WP_027699500.1">
    <property type="nucleotide sequence ID" value="NZ_DF820494.1"/>
</dbReference>
<proteinExistence type="predicted"/>
<evidence type="ECO:0000313" key="2">
    <source>
        <dbReference type="Proteomes" id="UP000030643"/>
    </source>
</evidence>
<accession>A0A069CUQ3</accession>
<gene>
    <name evidence="1" type="primary">ureD</name>
    <name evidence="1" type="ORF">WOSG25_110130</name>
</gene>
<name>A0A069CUQ3_WEIOS</name>
<reference evidence="2" key="1">
    <citation type="journal article" date="2014" name="Genome Announc.">
        <title>Draft genome sequence of Weissella oryzae SG25T, isolated from fermented rice grains.</title>
        <authorList>
            <person name="Tanizawa Y."/>
            <person name="Fujisawa T."/>
            <person name="Mochizuki T."/>
            <person name="Kaminuma E."/>
            <person name="Suzuki Y."/>
            <person name="Nakamura Y."/>
            <person name="Tohno M."/>
        </authorList>
    </citation>
    <scope>NUCLEOTIDE SEQUENCE [LARGE SCALE GENOMIC DNA]</scope>
    <source>
        <strain evidence="2">DSM 25784 / JCM 18191 / LMG 30913 / SG25</strain>
    </source>
</reference>
<evidence type="ECO:0000313" key="1">
    <source>
        <dbReference type="EMBL" id="GAK31535.1"/>
    </source>
</evidence>
<organism evidence="1 2">
    <name type="scientific">Weissella oryzae (strain DSM 25784 / JCM 18191 / LMG 30913 / SG25)</name>
    <dbReference type="NCBI Taxonomy" id="1329250"/>
    <lineage>
        <taxon>Bacteria</taxon>
        <taxon>Bacillati</taxon>
        <taxon>Bacillota</taxon>
        <taxon>Bacilli</taxon>
        <taxon>Lactobacillales</taxon>
        <taxon>Lactobacillaceae</taxon>
        <taxon>Weissella</taxon>
    </lineage>
</organism>
<dbReference type="STRING" id="1329250.WOSG25_110130"/>
<protein>
    <submittedName>
        <fullName evidence="1">Urease accessory protein UreD</fullName>
    </submittedName>
</protein>